<feature type="region of interest" description="Disordered" evidence="5">
    <location>
        <begin position="214"/>
        <end position="252"/>
    </location>
</feature>
<dbReference type="SMART" id="SM00513">
    <property type="entry name" value="SAP"/>
    <property type="match status" value="1"/>
</dbReference>
<feature type="compositionally biased region" description="Polar residues" evidence="5">
    <location>
        <begin position="661"/>
        <end position="670"/>
    </location>
</feature>
<feature type="signal peptide" evidence="6">
    <location>
        <begin position="1"/>
        <end position="18"/>
    </location>
</feature>
<dbReference type="Proteomes" id="UP000887560">
    <property type="component" value="Unplaced"/>
</dbReference>
<dbReference type="InterPro" id="IPR003034">
    <property type="entry name" value="SAP_dom"/>
</dbReference>
<keyword evidence="9" id="KW-1185">Reference proteome</keyword>
<dbReference type="InterPro" id="IPR003877">
    <property type="entry name" value="SPRY_dom"/>
</dbReference>
<dbReference type="InterPro" id="IPR035778">
    <property type="entry name" value="SPRY_hnRNP_U"/>
</dbReference>
<dbReference type="PROSITE" id="PS50800">
    <property type="entry name" value="SAP"/>
    <property type="match status" value="1"/>
</dbReference>
<dbReference type="SUPFAM" id="SSF68906">
    <property type="entry name" value="SAP domain"/>
    <property type="match status" value="1"/>
</dbReference>
<dbReference type="PANTHER" id="PTHR12381:SF56">
    <property type="entry name" value="B30.2_SPRY DOMAIN-CONTAINING PROTEIN-RELATED"/>
    <property type="match status" value="1"/>
</dbReference>
<dbReference type="InterPro" id="IPR027417">
    <property type="entry name" value="P-loop_NTPase"/>
</dbReference>
<reference evidence="10" key="1">
    <citation type="submission" date="2022-11" db="UniProtKB">
        <authorList>
            <consortium name="WormBaseParasite"/>
        </authorList>
    </citation>
    <scope>IDENTIFICATION</scope>
</reference>
<dbReference type="GO" id="GO:0003723">
    <property type="term" value="F:RNA binding"/>
    <property type="evidence" value="ECO:0007669"/>
    <property type="project" value="TreeGrafter"/>
</dbReference>
<protein>
    <submittedName>
        <fullName evidence="10">B30.2/SPRY domain-containing protein</fullName>
    </submittedName>
</protein>
<evidence type="ECO:0000256" key="6">
    <source>
        <dbReference type="SAM" id="SignalP"/>
    </source>
</evidence>
<dbReference type="InterPro" id="IPR001870">
    <property type="entry name" value="B30.2/SPRY"/>
</dbReference>
<proteinExistence type="predicted"/>
<keyword evidence="6" id="KW-0732">Signal</keyword>
<feature type="compositionally biased region" description="Low complexity" evidence="5">
    <location>
        <begin position="597"/>
        <end position="607"/>
    </location>
</feature>
<dbReference type="CDD" id="cd12884">
    <property type="entry name" value="SPRY_hnRNP"/>
    <property type="match status" value="1"/>
</dbReference>
<dbReference type="InterPro" id="IPR036361">
    <property type="entry name" value="SAP_dom_sf"/>
</dbReference>
<dbReference type="SMART" id="SM00449">
    <property type="entry name" value="SPRY"/>
    <property type="match status" value="1"/>
</dbReference>
<dbReference type="Gene3D" id="1.10.720.30">
    <property type="entry name" value="SAP domain"/>
    <property type="match status" value="1"/>
</dbReference>
<dbReference type="GO" id="GO:0005634">
    <property type="term" value="C:nucleus"/>
    <property type="evidence" value="ECO:0007669"/>
    <property type="project" value="UniProtKB-SubCell"/>
</dbReference>
<dbReference type="Pfam" id="PF00622">
    <property type="entry name" value="SPRY"/>
    <property type="match status" value="1"/>
</dbReference>
<feature type="region of interest" description="Disordered" evidence="5">
    <location>
        <begin position="402"/>
        <end position="430"/>
    </location>
</feature>
<feature type="compositionally biased region" description="Basic and acidic residues" evidence="5">
    <location>
        <begin position="415"/>
        <end position="430"/>
    </location>
</feature>
<dbReference type="Pfam" id="PF02037">
    <property type="entry name" value="SAP"/>
    <property type="match status" value="1"/>
</dbReference>
<dbReference type="WBParaSite" id="scf7180000424272.g12685">
    <property type="protein sequence ID" value="scf7180000424272.g12685"/>
    <property type="gene ID" value="scf7180000424272.g12685"/>
</dbReference>
<dbReference type="Pfam" id="PF13671">
    <property type="entry name" value="AAA_33"/>
    <property type="match status" value="1"/>
</dbReference>
<feature type="domain" description="SAP" evidence="8">
    <location>
        <begin position="175"/>
        <end position="209"/>
    </location>
</feature>
<dbReference type="InterPro" id="IPR013320">
    <property type="entry name" value="ConA-like_dom_sf"/>
</dbReference>
<dbReference type="SUPFAM" id="SSF49899">
    <property type="entry name" value="Concanavalin A-like lectins/glucanases"/>
    <property type="match status" value="1"/>
</dbReference>
<feature type="region of interest" description="Disordered" evidence="5">
    <location>
        <begin position="577"/>
        <end position="734"/>
    </location>
</feature>
<comment type="subcellular location">
    <subcellularLocation>
        <location evidence="1">Nucleus</location>
    </subcellularLocation>
</comment>
<dbReference type="PANTHER" id="PTHR12381">
    <property type="entry name" value="HETEROGENEOUS NUCLEAR RIBONUCLEOPROTEIN U FAMILY MEMBER"/>
    <property type="match status" value="1"/>
</dbReference>
<feature type="compositionally biased region" description="Pro residues" evidence="5">
    <location>
        <begin position="688"/>
        <end position="697"/>
    </location>
</feature>
<sequence>MLTMMLFPHFGTWYIAQALELCRMEPSEKQLDMYTIKKERKHVACFVKEFLKNDGVFVIRMVGMHTGILFTSELTSELYRIHSDLLINNSEQRFSEDTTLKLVEDGGTPIKIKSTATFPHSSKNNKQKRRADSAPLGEEKELKTKLLPIENENKEEIRTRRSAGVTGGPLNPAMISLLPLQRLKEELQNRGLDVRGNKDDLAMRLEDHVRLAEGGRQLYDPSPFSASRVESESPKKNKRGYKRKVDDRQPDDDIIDIENTEQLQPDIQILTNPVSVAAPPLKFNWAKEKPSIATVLSLFPKAPEPPIFHVEMPQVVTALKTNEQPSPNLLASTPPVNNTSIIPESPVIEKVTVNNAKASKNKESINQNGENQERLTIKVKRIHLENKGSFNLCEGFCIDERSKNSPKSSSVTSAEHTKVPILPRKESKDVPHKKILSATPKTTLRKISTGFDASDISSSISNSSSPKIESSFNKNKLQNRPAFSKEKSVDEKLNLSSLQQKKQKLIKEQRQNNQQKVFANQSPGFDILDSILDKQEQLLARKTATLGMGKSVAELTNENSTDDEEVNELLELELKKRKQRMDRASGLSAGTTTGNIQSSQTSLSTSTVNYSETSRQQTINKSPINTETSPRPVSFKRPHFPFPSPPPPPPKKTDREDHFSFVNSISSNSPPLIVDRRDPLGLSSIGPDTPPPPPPPSRHTAMPSLSIASLLPPPPPPPPRAIPSINSPDINYTQPKANEQLTGSINPSFDIEVISSIVSDLINTVSKNVDGSEIVSSALIPAISCSSTFSSSLPSVVDSCNSFAYSFASEAPPPPSSSISSTVELCVENNVNKEHENHIGSDKEMGERDEYEDGELSSDEASNIEDEEYYEEQSQEDEMEEENDERSVEEEDGDEILIVDEFSTDDDAELEPRAHYEQVPPSVDELKIEEDEEYRQLPDPEQFHGEPVPDDMDDDLFEIAAGLPLRTKNKDKEPQLVIEEEPLPNEEEIELDFYNSDLNMKASTSNNWLIDPDNADGFALMWGGVRANYGIIVPEQRDDMPPLAFQVKIAELLSLKHLPFEEPDAHDIRLGWSRLGTSNMLGESPYSFAFNSMANKATGNIFADYGEPFGIGDVITAVLDINCGEIRFFKNSQTLGPAFTDIQFQTGDVFFPHVATKNCKVYVYFGNECPDNPPQSNLNTNEDNTITDEEINQWGLPPDEVPEGTKWIGKIDLRMLAPSRRPISDKAHCTIIAMVGLSGVGKTSWVRQYLKEHPEEDWVLLNNDSILQSMAVNGVPRQRVHQGRWDMVMGLTAKALNRSLQMACRRRHNYILDQTNVTRDARKRKLTQFQDFQRKCVVIIPSEAEHERRLIRQAREQGGIGQMPAEAMLEMKGNFSIPSTDQEPIEDVIFIEPPIERLNEAIEQVVRYNEEGQPWVRQQQQRFNRSRGQPQSIISDHSNIPFVGVTRIGV</sequence>
<evidence type="ECO:0000259" key="7">
    <source>
        <dbReference type="PROSITE" id="PS50188"/>
    </source>
</evidence>
<dbReference type="SUPFAM" id="SSF52540">
    <property type="entry name" value="P-loop containing nucleoside triphosphate hydrolases"/>
    <property type="match status" value="1"/>
</dbReference>
<evidence type="ECO:0000256" key="2">
    <source>
        <dbReference type="ARBA" id="ARBA00022481"/>
    </source>
</evidence>
<evidence type="ECO:0000256" key="1">
    <source>
        <dbReference type="ARBA" id="ARBA00004123"/>
    </source>
</evidence>
<feature type="compositionally biased region" description="Acidic residues" evidence="5">
    <location>
        <begin position="849"/>
        <end position="894"/>
    </location>
</feature>
<dbReference type="Gene3D" id="3.40.50.300">
    <property type="entry name" value="P-loop containing nucleotide triphosphate hydrolases"/>
    <property type="match status" value="1"/>
</dbReference>
<feature type="domain" description="B30.2/SPRY" evidence="7">
    <location>
        <begin position="978"/>
        <end position="1170"/>
    </location>
</feature>
<feature type="region of interest" description="Disordered" evidence="5">
    <location>
        <begin position="112"/>
        <end position="138"/>
    </location>
</feature>
<evidence type="ECO:0000256" key="3">
    <source>
        <dbReference type="ARBA" id="ARBA00022553"/>
    </source>
</evidence>
<dbReference type="GO" id="GO:0000380">
    <property type="term" value="P:alternative mRNA splicing, via spliceosome"/>
    <property type="evidence" value="ECO:0007669"/>
    <property type="project" value="TreeGrafter"/>
</dbReference>
<evidence type="ECO:0000313" key="10">
    <source>
        <dbReference type="WBParaSite" id="scf7180000424272.g12685"/>
    </source>
</evidence>
<keyword evidence="2" id="KW-0488">Methylation</keyword>
<feature type="compositionally biased region" description="Polar residues" evidence="5">
    <location>
        <begin position="608"/>
        <end position="631"/>
    </location>
</feature>
<name>A0A915PDS9_9BILA</name>
<organism evidence="9 10">
    <name type="scientific">Meloidogyne floridensis</name>
    <dbReference type="NCBI Taxonomy" id="298350"/>
    <lineage>
        <taxon>Eukaryota</taxon>
        <taxon>Metazoa</taxon>
        <taxon>Ecdysozoa</taxon>
        <taxon>Nematoda</taxon>
        <taxon>Chromadorea</taxon>
        <taxon>Rhabditida</taxon>
        <taxon>Tylenchina</taxon>
        <taxon>Tylenchomorpha</taxon>
        <taxon>Tylenchoidea</taxon>
        <taxon>Meloidogynidae</taxon>
        <taxon>Meloidogyninae</taxon>
        <taxon>Meloidogyne</taxon>
    </lineage>
</organism>
<feature type="compositionally biased region" description="Pro residues" evidence="5">
    <location>
        <begin position="640"/>
        <end position="650"/>
    </location>
</feature>
<feature type="chain" id="PRO_5037448464" evidence="6">
    <location>
        <begin position="19"/>
        <end position="1450"/>
    </location>
</feature>
<evidence type="ECO:0000256" key="4">
    <source>
        <dbReference type="ARBA" id="ARBA00023242"/>
    </source>
</evidence>
<feature type="region of interest" description="Disordered" evidence="5">
    <location>
        <begin position="834"/>
        <end position="894"/>
    </location>
</feature>
<feature type="compositionally biased region" description="Low complexity" evidence="5">
    <location>
        <begin position="701"/>
        <end position="710"/>
    </location>
</feature>
<evidence type="ECO:0000259" key="8">
    <source>
        <dbReference type="PROSITE" id="PS50800"/>
    </source>
</evidence>
<evidence type="ECO:0000313" key="9">
    <source>
        <dbReference type="Proteomes" id="UP000887560"/>
    </source>
</evidence>
<feature type="compositionally biased region" description="Basic and acidic residues" evidence="5">
    <location>
        <begin position="834"/>
        <end position="848"/>
    </location>
</feature>
<dbReference type="PROSITE" id="PS50188">
    <property type="entry name" value="B302_SPRY"/>
    <property type="match status" value="1"/>
</dbReference>
<evidence type="ECO:0000256" key="5">
    <source>
        <dbReference type="SAM" id="MobiDB-lite"/>
    </source>
</evidence>
<keyword evidence="4" id="KW-0539">Nucleus</keyword>
<dbReference type="Gene3D" id="2.60.120.920">
    <property type="match status" value="1"/>
</dbReference>
<accession>A0A915PDS9</accession>
<dbReference type="InterPro" id="IPR043136">
    <property type="entry name" value="B30.2/SPRY_sf"/>
</dbReference>
<feature type="compositionally biased region" description="Pro residues" evidence="5">
    <location>
        <begin position="711"/>
        <end position="721"/>
    </location>
</feature>
<keyword evidence="3" id="KW-0597">Phosphoprotein</keyword>